<evidence type="ECO:0000256" key="16">
    <source>
        <dbReference type="SAM" id="Phobius"/>
    </source>
</evidence>
<keyword evidence="5" id="KW-0813">Transport</keyword>
<keyword evidence="13 16" id="KW-0472">Membrane</keyword>
<evidence type="ECO:0000256" key="14">
    <source>
        <dbReference type="ARBA" id="ARBA00031019"/>
    </source>
</evidence>
<dbReference type="EC" id="7.1.1.2" evidence="3"/>
<dbReference type="CTD" id="4541"/>
<feature type="transmembrane region" description="Helical" evidence="16">
    <location>
        <begin position="44"/>
        <end position="61"/>
    </location>
</feature>
<evidence type="ECO:0000256" key="8">
    <source>
        <dbReference type="ARBA" id="ARBA00022967"/>
    </source>
</evidence>
<keyword evidence="6" id="KW-0679">Respiratory chain</keyword>
<evidence type="ECO:0000256" key="2">
    <source>
        <dbReference type="ARBA" id="ARBA00005698"/>
    </source>
</evidence>
<proteinExistence type="inferred from homology"/>
<keyword evidence="12 17" id="KW-0496">Mitochondrion</keyword>
<reference evidence="17" key="1">
    <citation type="submission" date="2016-05" db="EMBL/GenBank/DDBJ databases">
        <title>The mitogenome evolution and characteristics of Cephini by including two new mitogenomes from Trachelus (Hymenoptera: Cephidae): evidence for parallel adaptive evolution.</title>
        <authorList>
            <person name="Korkmaz E.M."/>
            <person name="Aydemir H.B."/>
            <person name="Budak M."/>
            <person name="Temel B."/>
            <person name="Basibuyuk H.H."/>
        </authorList>
    </citation>
    <scope>NUCLEOTIDE SEQUENCE</scope>
</reference>
<geneLocation type="mitochondrion" evidence="17"/>
<keyword evidence="8" id="KW-1278">Translocase</keyword>
<dbReference type="RefSeq" id="YP_009328041.1">
    <property type="nucleotide sequence ID" value="NC_032072.1"/>
</dbReference>
<evidence type="ECO:0000313" key="17">
    <source>
        <dbReference type="EMBL" id="APC92684.1"/>
    </source>
</evidence>
<gene>
    <name evidence="17" type="primary">ND6</name>
</gene>
<feature type="transmembrane region" description="Helical" evidence="16">
    <location>
        <begin position="107"/>
        <end position="129"/>
    </location>
</feature>
<dbReference type="GO" id="GO:0008137">
    <property type="term" value="F:NADH dehydrogenase (ubiquinone) activity"/>
    <property type="evidence" value="ECO:0007669"/>
    <property type="project" value="UniProtKB-EC"/>
</dbReference>
<comment type="similarity">
    <text evidence="2">Belongs to the complex I subunit 6 family.</text>
</comment>
<evidence type="ECO:0000256" key="10">
    <source>
        <dbReference type="ARBA" id="ARBA00022989"/>
    </source>
</evidence>
<evidence type="ECO:0000256" key="6">
    <source>
        <dbReference type="ARBA" id="ARBA00022660"/>
    </source>
</evidence>
<keyword evidence="7 16" id="KW-0812">Transmembrane</keyword>
<dbReference type="AlphaFoldDB" id="A0A1J0KEX8"/>
<keyword evidence="10 16" id="KW-1133">Transmembrane helix</keyword>
<protein>
    <recommendedName>
        <fullName evidence="4">NADH-ubiquinone oxidoreductase chain 6</fullName>
        <ecNumber evidence="3">7.1.1.2</ecNumber>
    </recommendedName>
    <alternativeName>
        <fullName evidence="14">NADH dehydrogenase subunit 6</fullName>
    </alternativeName>
</protein>
<sequence length="195" mass="23482">MLTLTHWFLTSLKEMMTLNFILMYLSMLMISIIMTMKNNHPIELMIYLILFSIIMCLKVGMMYKNFWFSYMLFLTMIGGILILFLYFVSTASNEKMNLSKYNYNKIFIISISILIGMLCIMHSFDYFSINMIEYSMNNKLSMKMNNWSNAHNYSMFQMFNNNYKITLMMMIYLLFTLYSVMKMCMKMYGPLRQYL</sequence>
<dbReference type="PANTHER" id="PTHR11435:SF1">
    <property type="entry name" value="NADH-UBIQUINONE OXIDOREDUCTASE CHAIN 6"/>
    <property type="match status" value="1"/>
</dbReference>
<organism evidence="17">
    <name type="scientific">Trachelus tabidus</name>
    <dbReference type="NCBI Taxonomy" id="1001291"/>
    <lineage>
        <taxon>Eukaryota</taxon>
        <taxon>Metazoa</taxon>
        <taxon>Ecdysozoa</taxon>
        <taxon>Arthropoda</taxon>
        <taxon>Hexapoda</taxon>
        <taxon>Insecta</taxon>
        <taxon>Pterygota</taxon>
        <taxon>Neoptera</taxon>
        <taxon>Endopterygota</taxon>
        <taxon>Hymenoptera</taxon>
        <taxon>Cephoidea</taxon>
        <taxon>Cephidae</taxon>
        <taxon>Trachelus</taxon>
    </lineage>
</organism>
<dbReference type="GeneID" id="30513837"/>
<evidence type="ECO:0000256" key="13">
    <source>
        <dbReference type="ARBA" id="ARBA00023136"/>
    </source>
</evidence>
<evidence type="ECO:0000256" key="4">
    <source>
        <dbReference type="ARBA" id="ARBA00021095"/>
    </source>
</evidence>
<dbReference type="EMBL" id="KX257358">
    <property type="protein sequence ID" value="APC92684.1"/>
    <property type="molecule type" value="Genomic_DNA"/>
</dbReference>
<evidence type="ECO:0000256" key="9">
    <source>
        <dbReference type="ARBA" id="ARBA00022982"/>
    </source>
</evidence>
<evidence type="ECO:0000256" key="5">
    <source>
        <dbReference type="ARBA" id="ARBA00022448"/>
    </source>
</evidence>
<keyword evidence="11" id="KW-0520">NAD</keyword>
<feature type="transmembrane region" description="Helical" evidence="16">
    <location>
        <begin position="67"/>
        <end position="87"/>
    </location>
</feature>
<name>A0A1J0KEX8_9HYME</name>
<feature type="transmembrane region" description="Helical" evidence="16">
    <location>
        <begin position="163"/>
        <end position="181"/>
    </location>
</feature>
<feature type="transmembrane region" description="Helical" evidence="16">
    <location>
        <begin position="20"/>
        <end position="37"/>
    </location>
</feature>
<dbReference type="GO" id="GO:0031966">
    <property type="term" value="C:mitochondrial membrane"/>
    <property type="evidence" value="ECO:0007669"/>
    <property type="project" value="UniProtKB-SubCell"/>
</dbReference>
<dbReference type="InterPro" id="IPR050269">
    <property type="entry name" value="ComplexI_Subunit6"/>
</dbReference>
<evidence type="ECO:0000256" key="3">
    <source>
        <dbReference type="ARBA" id="ARBA00012944"/>
    </source>
</evidence>
<evidence type="ECO:0000256" key="11">
    <source>
        <dbReference type="ARBA" id="ARBA00023027"/>
    </source>
</evidence>
<evidence type="ECO:0000256" key="12">
    <source>
        <dbReference type="ARBA" id="ARBA00023128"/>
    </source>
</evidence>
<evidence type="ECO:0000256" key="1">
    <source>
        <dbReference type="ARBA" id="ARBA00004225"/>
    </source>
</evidence>
<dbReference type="PANTHER" id="PTHR11435">
    <property type="entry name" value="NADH UBIQUINONE OXIDOREDUCTASE SUBUNIT ND6"/>
    <property type="match status" value="1"/>
</dbReference>
<accession>A0A1J0KEX8</accession>
<comment type="subcellular location">
    <subcellularLocation>
        <location evidence="1">Mitochondrion membrane</location>
        <topology evidence="1">Multi-pass membrane protein</topology>
    </subcellularLocation>
</comment>
<evidence type="ECO:0000256" key="15">
    <source>
        <dbReference type="ARBA" id="ARBA00049551"/>
    </source>
</evidence>
<evidence type="ECO:0000256" key="7">
    <source>
        <dbReference type="ARBA" id="ARBA00022692"/>
    </source>
</evidence>
<keyword evidence="9" id="KW-0249">Electron transport</keyword>
<comment type="catalytic activity">
    <reaction evidence="15">
        <text>a ubiquinone + NADH + 5 H(+)(in) = a ubiquinol + NAD(+) + 4 H(+)(out)</text>
        <dbReference type="Rhea" id="RHEA:29091"/>
        <dbReference type="Rhea" id="RHEA-COMP:9565"/>
        <dbReference type="Rhea" id="RHEA-COMP:9566"/>
        <dbReference type="ChEBI" id="CHEBI:15378"/>
        <dbReference type="ChEBI" id="CHEBI:16389"/>
        <dbReference type="ChEBI" id="CHEBI:17976"/>
        <dbReference type="ChEBI" id="CHEBI:57540"/>
        <dbReference type="ChEBI" id="CHEBI:57945"/>
        <dbReference type="EC" id="7.1.1.2"/>
    </reaction>
</comment>